<dbReference type="PROSITE" id="PS51186">
    <property type="entry name" value="GNAT"/>
    <property type="match status" value="1"/>
</dbReference>
<dbReference type="SUPFAM" id="SSF55729">
    <property type="entry name" value="Acyl-CoA N-acyltransferases (Nat)"/>
    <property type="match status" value="1"/>
</dbReference>
<accession>A0A3Q8S3B9</accession>
<dbReference type="OrthoDB" id="1821130at2"/>
<feature type="domain" description="N-acetyltransferase" evidence="1">
    <location>
        <begin position="1"/>
        <end position="143"/>
    </location>
</feature>
<dbReference type="InterPro" id="IPR000182">
    <property type="entry name" value="GNAT_dom"/>
</dbReference>
<dbReference type="EMBL" id="CP034248">
    <property type="protein sequence ID" value="AZK44837.1"/>
    <property type="molecule type" value="Genomic_DNA"/>
</dbReference>
<keyword evidence="2" id="KW-0808">Transferase</keyword>
<sequence>MRIRSFQLSDANQVMELLQVALSEQCYEDTKRAFARQLSWDSELIMIAEADEEVVGVLIGTIDQNLGCIYRTAVHPEYRRQGYGKKLVNAMEQRFQQRNIRRIVVAGDEHNKAHMPLYEAMGYGASRFLEAVQSLGIATARSL</sequence>
<dbReference type="RefSeq" id="WP_125080974.1">
    <property type="nucleotide sequence ID" value="NZ_CP034248.1"/>
</dbReference>
<dbReference type="CDD" id="cd04301">
    <property type="entry name" value="NAT_SF"/>
    <property type="match status" value="1"/>
</dbReference>
<evidence type="ECO:0000313" key="3">
    <source>
        <dbReference type="Proteomes" id="UP000273145"/>
    </source>
</evidence>
<organism evidence="2 3">
    <name type="scientific">Paenibacillus lentus</name>
    <dbReference type="NCBI Taxonomy" id="1338368"/>
    <lineage>
        <taxon>Bacteria</taxon>
        <taxon>Bacillati</taxon>
        <taxon>Bacillota</taxon>
        <taxon>Bacilli</taxon>
        <taxon>Bacillales</taxon>
        <taxon>Paenibacillaceae</taxon>
        <taxon>Paenibacillus</taxon>
    </lineage>
</organism>
<dbReference type="PIRSF" id="PIRSF037663">
    <property type="entry name" value="Acetyltransf_GNAT_prd"/>
    <property type="match status" value="1"/>
</dbReference>
<dbReference type="PANTHER" id="PTHR43072">
    <property type="entry name" value="N-ACETYLTRANSFERASE"/>
    <property type="match status" value="1"/>
</dbReference>
<proteinExistence type="predicted"/>
<evidence type="ECO:0000259" key="1">
    <source>
        <dbReference type="PROSITE" id="PS51186"/>
    </source>
</evidence>
<dbReference type="Proteomes" id="UP000273145">
    <property type="component" value="Chromosome"/>
</dbReference>
<dbReference type="KEGG" id="plen:EIM92_00350"/>
<dbReference type="InterPro" id="IPR017255">
    <property type="entry name" value="AcTrfase_GNAT_prd"/>
</dbReference>
<dbReference type="GO" id="GO:0016747">
    <property type="term" value="F:acyltransferase activity, transferring groups other than amino-acyl groups"/>
    <property type="evidence" value="ECO:0007669"/>
    <property type="project" value="InterPro"/>
</dbReference>
<dbReference type="AlphaFoldDB" id="A0A3Q8S3B9"/>
<dbReference type="Gene3D" id="3.40.630.30">
    <property type="match status" value="1"/>
</dbReference>
<protein>
    <submittedName>
        <fullName evidence="2">GNAT family N-acetyltransferase</fullName>
    </submittedName>
</protein>
<evidence type="ECO:0000313" key="2">
    <source>
        <dbReference type="EMBL" id="AZK44837.1"/>
    </source>
</evidence>
<reference evidence="2 3" key="1">
    <citation type="submission" date="2018-11" db="EMBL/GenBank/DDBJ databases">
        <title>Genome sequencing of Paenibacillus lentus DSM25539(T).</title>
        <authorList>
            <person name="Kook J.-K."/>
            <person name="Park S.-N."/>
            <person name="Lim Y.K."/>
        </authorList>
    </citation>
    <scope>NUCLEOTIDE SEQUENCE [LARGE SCALE GENOMIC DNA]</scope>
    <source>
        <strain evidence="2 3">DSM 25539</strain>
    </source>
</reference>
<name>A0A3Q8S3B9_9BACL</name>
<keyword evidence="3" id="KW-1185">Reference proteome</keyword>
<dbReference type="InterPro" id="IPR016181">
    <property type="entry name" value="Acyl_CoA_acyltransferase"/>
</dbReference>
<dbReference type="Pfam" id="PF00583">
    <property type="entry name" value="Acetyltransf_1"/>
    <property type="match status" value="1"/>
</dbReference>
<gene>
    <name evidence="2" type="ORF">EIM92_00350</name>
</gene>